<evidence type="ECO:0000313" key="2">
    <source>
        <dbReference type="EMBL" id="VDO92890.1"/>
    </source>
</evidence>
<evidence type="ECO:0000256" key="1">
    <source>
        <dbReference type="SAM" id="MobiDB-lite"/>
    </source>
</evidence>
<dbReference type="AlphaFoldDB" id="A0A183IBL6"/>
<feature type="region of interest" description="Disordered" evidence="1">
    <location>
        <begin position="203"/>
        <end position="229"/>
    </location>
</feature>
<feature type="region of interest" description="Disordered" evidence="1">
    <location>
        <begin position="264"/>
        <end position="299"/>
    </location>
</feature>
<dbReference type="EMBL" id="UZAM01006681">
    <property type="protein sequence ID" value="VDO92890.1"/>
    <property type="molecule type" value="Genomic_DNA"/>
</dbReference>
<sequence>MCQAYDLKSFSLLQPDLKRSTDSTVSFAVSQTSDYYASLPSLSVNSCVSSQPESPLLCLSDAETNSLDGVSMVNTSGLAMAEDSAFLSFQELPCHPYHTRQQMQRLREQISCQAQANHFDSAAVSSKLSGGGSLSTDRGDFDVETLTAFVPVRKSCYGSSGSHRLCSAGGDPMPFEDSSTANNVSGSVHSQELESLCCKRGGSSATGTEKRKCFPNSCSSDSGSSGNSNLSVAQAKSRVLTASRRTAPIKLLIPLTRQCHQHVSSSATAGVNEGRTGAASKAAAPIEEDDDLSSHSISSLRKRNRFENYDRQAMANRGIRRCHPRPSLDFDKMREKMVKDSKKKTSANAIMTSNRARVKLRSWSDGYQLRSCGDNFLFRPLEPPIDMSTQVEHEINDLVKNNCRL</sequence>
<dbReference type="Proteomes" id="UP000270296">
    <property type="component" value="Unassembled WGS sequence"/>
</dbReference>
<accession>A0A183IBL6</accession>
<protein>
    <submittedName>
        <fullName evidence="2 4">Uncharacterized protein</fullName>
    </submittedName>
</protein>
<reference evidence="2 3" key="2">
    <citation type="submission" date="2018-11" db="EMBL/GenBank/DDBJ databases">
        <authorList>
            <consortium name="Pathogen Informatics"/>
        </authorList>
    </citation>
    <scope>NUCLEOTIDE SEQUENCE [LARGE SCALE GENOMIC DNA]</scope>
</reference>
<gene>
    <name evidence="2" type="ORF">SBAD_LOCUS1010</name>
</gene>
<evidence type="ECO:0000313" key="3">
    <source>
        <dbReference type="Proteomes" id="UP000270296"/>
    </source>
</evidence>
<reference evidence="4" key="1">
    <citation type="submission" date="2016-06" db="UniProtKB">
        <authorList>
            <consortium name="WormBaseParasite"/>
        </authorList>
    </citation>
    <scope>IDENTIFICATION</scope>
</reference>
<name>A0A183IBL6_9BILA</name>
<dbReference type="OrthoDB" id="10357658at2759"/>
<proteinExistence type="predicted"/>
<dbReference type="WBParaSite" id="SBAD_0000104201-mRNA-1">
    <property type="protein sequence ID" value="SBAD_0000104201-mRNA-1"/>
    <property type="gene ID" value="SBAD_0000104201"/>
</dbReference>
<evidence type="ECO:0000313" key="4">
    <source>
        <dbReference type="WBParaSite" id="SBAD_0000104201-mRNA-1"/>
    </source>
</evidence>
<feature type="compositionally biased region" description="Low complexity" evidence="1">
    <location>
        <begin position="216"/>
        <end position="229"/>
    </location>
</feature>
<keyword evidence="3" id="KW-1185">Reference proteome</keyword>
<organism evidence="4">
    <name type="scientific">Soboliphyme baturini</name>
    <dbReference type="NCBI Taxonomy" id="241478"/>
    <lineage>
        <taxon>Eukaryota</taxon>
        <taxon>Metazoa</taxon>
        <taxon>Ecdysozoa</taxon>
        <taxon>Nematoda</taxon>
        <taxon>Enoplea</taxon>
        <taxon>Dorylaimia</taxon>
        <taxon>Dioctophymatida</taxon>
        <taxon>Dioctophymatoidea</taxon>
        <taxon>Soboliphymatidae</taxon>
        <taxon>Soboliphyme</taxon>
    </lineage>
</organism>